<dbReference type="Proteomes" id="UP000737018">
    <property type="component" value="Unassembled WGS sequence"/>
</dbReference>
<feature type="compositionally biased region" description="Low complexity" evidence="1">
    <location>
        <begin position="56"/>
        <end position="83"/>
    </location>
</feature>
<evidence type="ECO:0000313" key="2">
    <source>
        <dbReference type="EMBL" id="KAF3973075.1"/>
    </source>
</evidence>
<evidence type="ECO:0000256" key="1">
    <source>
        <dbReference type="SAM" id="MobiDB-lite"/>
    </source>
</evidence>
<comment type="caution">
    <text evidence="2">The sequence shown here is derived from an EMBL/GenBank/DDBJ whole genome shotgun (WGS) entry which is preliminary data.</text>
</comment>
<name>A0A8J4VW68_9ROSI</name>
<accession>A0A8J4VW68</accession>
<keyword evidence="3" id="KW-1185">Reference proteome</keyword>
<reference evidence="2" key="1">
    <citation type="submission" date="2020-03" db="EMBL/GenBank/DDBJ databases">
        <title>Castanea mollissima Vanexum genome sequencing.</title>
        <authorList>
            <person name="Staton M."/>
        </authorList>
    </citation>
    <scope>NUCLEOTIDE SEQUENCE</scope>
    <source>
        <tissue evidence="2">Leaf</tissue>
    </source>
</reference>
<gene>
    <name evidence="2" type="ORF">CMV_003482</name>
</gene>
<sequence length="255" mass="27888">MDDPFNFRDFGWTEINGSNSSADLFADEVESDFHFGDDEEIPLARHGPVPVPNTPPNSTASPFHPFEPSNSLNPLSNQPSSASFALSPPGLPTSPSNLRWAWIGNEGPFITTGSLQDNQHLVFVTESESSMAIIFNLDSLNRDRLEVLLASTWNRGQILESPNFIAEALDHILRPDPVAHQEIPTSMVDPSVIHDGLDPSPSITDGKQKEVISLEDTVEPSYVVQDGILANSFSTGSAFRDGFWEADPHQLPSQP</sequence>
<dbReference type="EMBL" id="JRKL02000278">
    <property type="protein sequence ID" value="KAF3973075.1"/>
    <property type="molecule type" value="Genomic_DNA"/>
</dbReference>
<dbReference type="AlphaFoldDB" id="A0A8J4VW68"/>
<evidence type="ECO:0000313" key="3">
    <source>
        <dbReference type="Proteomes" id="UP000737018"/>
    </source>
</evidence>
<protein>
    <submittedName>
        <fullName evidence="2">Uncharacterized protein</fullName>
    </submittedName>
</protein>
<proteinExistence type="predicted"/>
<organism evidence="2 3">
    <name type="scientific">Castanea mollissima</name>
    <name type="common">Chinese chestnut</name>
    <dbReference type="NCBI Taxonomy" id="60419"/>
    <lineage>
        <taxon>Eukaryota</taxon>
        <taxon>Viridiplantae</taxon>
        <taxon>Streptophyta</taxon>
        <taxon>Embryophyta</taxon>
        <taxon>Tracheophyta</taxon>
        <taxon>Spermatophyta</taxon>
        <taxon>Magnoliopsida</taxon>
        <taxon>eudicotyledons</taxon>
        <taxon>Gunneridae</taxon>
        <taxon>Pentapetalae</taxon>
        <taxon>rosids</taxon>
        <taxon>fabids</taxon>
        <taxon>Fagales</taxon>
        <taxon>Fagaceae</taxon>
        <taxon>Castanea</taxon>
    </lineage>
</organism>
<feature type="region of interest" description="Disordered" evidence="1">
    <location>
        <begin position="39"/>
        <end position="88"/>
    </location>
</feature>